<dbReference type="Pfam" id="PF03618">
    <property type="entry name" value="Kinase-PPPase"/>
    <property type="match status" value="1"/>
</dbReference>
<reference evidence="6 7" key="1">
    <citation type="submission" date="2016-10" db="EMBL/GenBank/DDBJ databases">
        <authorList>
            <person name="de Groot N.N."/>
        </authorList>
    </citation>
    <scope>NUCLEOTIDE SEQUENCE [LARGE SCALE GENOMIC DNA]</scope>
    <source>
        <strain evidence="6 7">CGMCC 1.9159</strain>
    </source>
</reference>
<dbReference type="EC" id="2.7.4.27" evidence="5"/>
<sequence length="293" mass="31800">MTAEPLEIHIIADSTGETGARIARAALAQFPGREFVIVRHRRMGSVEQLRKILAQLPLEKPLAVLFTLVDEKFAEVVSRFCVDYKIPHADLMSSALAALEAASGTEADAVARRPVGVEADYFTRVSAIDFAVRNDDGSVPAQLREADMVLIGPSRSGKTPLSIFLGYLGYRAANVPLVPGIAPPPELFHVDRWRIIGLTMDADRLQVIRNQRVRGMGGFGNRDGYADLAAIYDELDEVGRTMRELGCPVLNTTGVALEENASRIIDLVATRALKFGALLRPPPGVEGKSDKLG</sequence>
<dbReference type="Proteomes" id="UP000199475">
    <property type="component" value="Unassembled WGS sequence"/>
</dbReference>
<feature type="binding site" evidence="5">
    <location>
        <begin position="152"/>
        <end position="159"/>
    </location>
    <ligand>
        <name>ADP</name>
        <dbReference type="ChEBI" id="CHEBI:456216"/>
    </ligand>
</feature>
<evidence type="ECO:0000256" key="1">
    <source>
        <dbReference type="ARBA" id="ARBA00022527"/>
    </source>
</evidence>
<evidence type="ECO:0000256" key="5">
    <source>
        <dbReference type="HAMAP-Rule" id="MF_00921"/>
    </source>
</evidence>
<keyword evidence="4 5" id="KW-0418">Kinase</keyword>
<protein>
    <recommendedName>
        <fullName evidence="5">Putative pyruvate, phosphate dikinase regulatory protein</fullName>
        <shortName evidence="5">PPDK regulatory protein</shortName>
        <ecNumber evidence="5">2.7.11.32</ecNumber>
        <ecNumber evidence="5">2.7.4.27</ecNumber>
    </recommendedName>
</protein>
<dbReference type="InterPro" id="IPR005177">
    <property type="entry name" value="Kinase-pyrophosphorylase"/>
</dbReference>
<name>A0A1G9L0T7_9ACTN</name>
<comment type="function">
    <text evidence="5">Bifunctional serine/threonine kinase and phosphorylase involved in the regulation of the pyruvate, phosphate dikinase (PPDK) by catalyzing its phosphorylation/dephosphorylation.</text>
</comment>
<keyword evidence="7" id="KW-1185">Reference proteome</keyword>
<keyword evidence="3 5" id="KW-0547">Nucleotide-binding</keyword>
<dbReference type="EMBL" id="FNGP01000003">
    <property type="protein sequence ID" value="SDL55424.1"/>
    <property type="molecule type" value="Genomic_DNA"/>
</dbReference>
<accession>A0A1G9L0T7</accession>
<dbReference type="EC" id="2.7.11.32" evidence="5"/>
<comment type="catalytic activity">
    <reaction evidence="5">
        <text>N(tele)-phospho-L-histidyl/O-phospho-L-threonyl-[pyruvate, phosphate dikinase] + phosphate + H(+) = N(tele)-phospho-L-histidyl/L-threonyl-[pyruvate, phosphate dikinase] + diphosphate</text>
        <dbReference type="Rhea" id="RHEA:43696"/>
        <dbReference type="Rhea" id="RHEA-COMP:10650"/>
        <dbReference type="Rhea" id="RHEA-COMP:10651"/>
        <dbReference type="ChEBI" id="CHEBI:15378"/>
        <dbReference type="ChEBI" id="CHEBI:30013"/>
        <dbReference type="ChEBI" id="CHEBI:33019"/>
        <dbReference type="ChEBI" id="CHEBI:43474"/>
        <dbReference type="ChEBI" id="CHEBI:61977"/>
        <dbReference type="ChEBI" id="CHEBI:83586"/>
        <dbReference type="EC" id="2.7.4.27"/>
    </reaction>
</comment>
<dbReference type="OrthoDB" id="3171473at2"/>
<dbReference type="AlphaFoldDB" id="A0A1G9L0T7"/>
<evidence type="ECO:0000256" key="2">
    <source>
        <dbReference type="ARBA" id="ARBA00022679"/>
    </source>
</evidence>
<dbReference type="HAMAP" id="MF_00921">
    <property type="entry name" value="PDRP"/>
    <property type="match status" value="1"/>
</dbReference>
<proteinExistence type="inferred from homology"/>
<dbReference type="RefSeq" id="WP_093251426.1">
    <property type="nucleotide sequence ID" value="NZ_FNGP01000003.1"/>
</dbReference>
<dbReference type="GO" id="GO:0016776">
    <property type="term" value="F:phosphotransferase activity, phosphate group as acceptor"/>
    <property type="evidence" value="ECO:0007669"/>
    <property type="project" value="UniProtKB-UniRule"/>
</dbReference>
<keyword evidence="1 5" id="KW-0723">Serine/threonine-protein kinase</keyword>
<evidence type="ECO:0000313" key="6">
    <source>
        <dbReference type="EMBL" id="SDL55424.1"/>
    </source>
</evidence>
<keyword evidence="2 5" id="KW-0808">Transferase</keyword>
<dbReference type="GO" id="GO:0043531">
    <property type="term" value="F:ADP binding"/>
    <property type="evidence" value="ECO:0007669"/>
    <property type="project" value="UniProtKB-UniRule"/>
</dbReference>
<dbReference type="GO" id="GO:0004674">
    <property type="term" value="F:protein serine/threonine kinase activity"/>
    <property type="evidence" value="ECO:0007669"/>
    <property type="project" value="UniProtKB-UniRule"/>
</dbReference>
<dbReference type="STRING" id="686624.SAMN04488242_1924"/>
<dbReference type="NCBIfam" id="NF003742">
    <property type="entry name" value="PRK05339.1"/>
    <property type="match status" value="1"/>
</dbReference>
<evidence type="ECO:0000256" key="4">
    <source>
        <dbReference type="ARBA" id="ARBA00022777"/>
    </source>
</evidence>
<dbReference type="PANTHER" id="PTHR31756:SF3">
    <property type="entry name" value="PYRUVATE, PHOSPHATE DIKINASE REGULATORY PROTEIN 1, CHLOROPLASTIC"/>
    <property type="match status" value="1"/>
</dbReference>
<evidence type="ECO:0000256" key="3">
    <source>
        <dbReference type="ARBA" id="ARBA00022741"/>
    </source>
</evidence>
<dbReference type="GO" id="GO:0005524">
    <property type="term" value="F:ATP binding"/>
    <property type="evidence" value="ECO:0007669"/>
    <property type="project" value="InterPro"/>
</dbReference>
<comment type="catalytic activity">
    <reaction evidence="5">
        <text>N(tele)-phospho-L-histidyl/L-threonyl-[pyruvate, phosphate dikinase] + ADP = N(tele)-phospho-L-histidyl/O-phospho-L-threonyl-[pyruvate, phosphate dikinase] + AMP + H(+)</text>
        <dbReference type="Rhea" id="RHEA:43692"/>
        <dbReference type="Rhea" id="RHEA-COMP:10650"/>
        <dbReference type="Rhea" id="RHEA-COMP:10651"/>
        <dbReference type="ChEBI" id="CHEBI:15378"/>
        <dbReference type="ChEBI" id="CHEBI:30013"/>
        <dbReference type="ChEBI" id="CHEBI:61977"/>
        <dbReference type="ChEBI" id="CHEBI:83586"/>
        <dbReference type="ChEBI" id="CHEBI:456215"/>
        <dbReference type="ChEBI" id="CHEBI:456216"/>
        <dbReference type="EC" id="2.7.11.32"/>
    </reaction>
</comment>
<comment type="similarity">
    <text evidence="5">Belongs to the pyruvate, phosphate/water dikinase regulatory protein family. PDRP subfamily.</text>
</comment>
<gene>
    <name evidence="6" type="ORF">SAMN04488242_1924</name>
</gene>
<dbReference type="PANTHER" id="PTHR31756">
    <property type="entry name" value="PYRUVATE, PHOSPHATE DIKINASE REGULATORY PROTEIN 1, CHLOROPLASTIC"/>
    <property type="match status" value="1"/>
</dbReference>
<dbReference type="InterPro" id="IPR026565">
    <property type="entry name" value="PPDK_reg"/>
</dbReference>
<organism evidence="6 7">
    <name type="scientific">Tessaracoccus oleiagri</name>
    <dbReference type="NCBI Taxonomy" id="686624"/>
    <lineage>
        <taxon>Bacteria</taxon>
        <taxon>Bacillati</taxon>
        <taxon>Actinomycetota</taxon>
        <taxon>Actinomycetes</taxon>
        <taxon>Propionibacteriales</taxon>
        <taxon>Propionibacteriaceae</taxon>
        <taxon>Tessaracoccus</taxon>
    </lineage>
</organism>
<evidence type="ECO:0000313" key="7">
    <source>
        <dbReference type="Proteomes" id="UP000199475"/>
    </source>
</evidence>